<dbReference type="EMBL" id="FUKO01000022">
    <property type="protein sequence ID" value="SJN37929.1"/>
    <property type="molecule type" value="Genomic_DNA"/>
</dbReference>
<gene>
    <name evidence="3" type="ORF">FM104_09855</name>
</gene>
<reference evidence="3 4" key="1">
    <citation type="submission" date="2017-02" db="EMBL/GenBank/DDBJ databases">
        <authorList>
            <person name="Peterson S.W."/>
        </authorList>
    </citation>
    <scope>NUCLEOTIDE SEQUENCE [LARGE SCALE GENOMIC DNA]</scope>
    <source>
        <strain evidence="3 4">B Mb 05.01</strain>
    </source>
</reference>
<dbReference type="GO" id="GO:0003960">
    <property type="term" value="F:quinone reductase (NADPH) activity"/>
    <property type="evidence" value="ECO:0007669"/>
    <property type="project" value="UniProtKB-EC"/>
</dbReference>
<dbReference type="Pfam" id="PF08240">
    <property type="entry name" value="ADH_N"/>
    <property type="match status" value="1"/>
</dbReference>
<dbReference type="InterPro" id="IPR013149">
    <property type="entry name" value="ADH-like_C"/>
</dbReference>
<keyword evidence="3" id="KW-0560">Oxidoreductase</keyword>
<dbReference type="OrthoDB" id="9790818at2"/>
<protein>
    <submittedName>
        <fullName evidence="3">Quinone oxidoreductase</fullName>
        <ecNumber evidence="3">1.6.5.5</ecNumber>
    </submittedName>
</protein>
<dbReference type="AlphaFoldDB" id="A0A1R4K101"/>
<dbReference type="SUPFAM" id="SSF50129">
    <property type="entry name" value="GroES-like"/>
    <property type="match status" value="1"/>
</dbReference>
<feature type="domain" description="Enoyl reductase (ER)" evidence="2">
    <location>
        <begin position="18"/>
        <end position="331"/>
    </location>
</feature>
<dbReference type="InterPro" id="IPR011032">
    <property type="entry name" value="GroES-like_sf"/>
</dbReference>
<dbReference type="InterPro" id="IPR051603">
    <property type="entry name" value="Zinc-ADH_QOR/CCCR"/>
</dbReference>
<dbReference type="SUPFAM" id="SSF51735">
    <property type="entry name" value="NAD(P)-binding Rossmann-fold domains"/>
    <property type="match status" value="1"/>
</dbReference>
<keyword evidence="4" id="KW-1185">Reference proteome</keyword>
<dbReference type="InterPro" id="IPR036291">
    <property type="entry name" value="NAD(P)-bd_dom_sf"/>
</dbReference>
<evidence type="ECO:0000256" key="1">
    <source>
        <dbReference type="ARBA" id="ARBA00022857"/>
    </source>
</evidence>
<dbReference type="Gene3D" id="3.90.180.10">
    <property type="entry name" value="Medium-chain alcohol dehydrogenases, catalytic domain"/>
    <property type="match status" value="1"/>
</dbReference>
<proteinExistence type="predicted"/>
<dbReference type="PANTHER" id="PTHR44154:SF1">
    <property type="entry name" value="QUINONE OXIDOREDUCTASE"/>
    <property type="match status" value="1"/>
</dbReference>
<dbReference type="InterPro" id="IPR013154">
    <property type="entry name" value="ADH-like_N"/>
</dbReference>
<evidence type="ECO:0000313" key="3">
    <source>
        <dbReference type="EMBL" id="SJN37929.1"/>
    </source>
</evidence>
<dbReference type="PANTHER" id="PTHR44154">
    <property type="entry name" value="QUINONE OXIDOREDUCTASE"/>
    <property type="match status" value="1"/>
</dbReference>
<organism evidence="3 4">
    <name type="scientific">Microbacterium esteraromaticum</name>
    <dbReference type="NCBI Taxonomy" id="57043"/>
    <lineage>
        <taxon>Bacteria</taxon>
        <taxon>Bacillati</taxon>
        <taxon>Actinomycetota</taxon>
        <taxon>Actinomycetes</taxon>
        <taxon>Micrococcales</taxon>
        <taxon>Microbacteriaceae</taxon>
        <taxon>Microbacterium</taxon>
    </lineage>
</organism>
<evidence type="ECO:0000259" key="2">
    <source>
        <dbReference type="SMART" id="SM00829"/>
    </source>
</evidence>
<accession>A0A1R4K101</accession>
<evidence type="ECO:0000313" key="4">
    <source>
        <dbReference type="Proteomes" id="UP000196320"/>
    </source>
</evidence>
<dbReference type="SMART" id="SM00829">
    <property type="entry name" value="PKS_ER"/>
    <property type="match status" value="1"/>
</dbReference>
<dbReference type="EC" id="1.6.5.5" evidence="3"/>
<sequence>MVGSIPASMRAAFIHATGPAESIEIGEVPVPTPGPGEVLVKNTVLAVDHVDTFVRSGAYRTPLPAHGPFIVGRDLVGVVAEIGDGVTGFAPGDRVWCNSLGHDGRQGSFSEYSVVEAERLYPLPEGVEADAAAAVLHVAATAWIGLFREAQLQSGETVFIGGAGGAVGSAFVQLAHAAAARVIATCSPKDFEWCRASGADIVIDYHDDDALAQVRAAAPGGVHVWCDTSGHHDFEATLPVMRQRGRMLLMSALAAAPPLPVGAVYTSDLQLRGFAISNATVDDLAAAAEVINRMLAAGTLRGRIATVLPLDRTADAHRMLESHAVSGKILVRP</sequence>
<keyword evidence="1" id="KW-0521">NADP</keyword>
<dbReference type="Gene3D" id="3.40.50.720">
    <property type="entry name" value="NAD(P)-binding Rossmann-like Domain"/>
    <property type="match status" value="1"/>
</dbReference>
<dbReference type="Pfam" id="PF00107">
    <property type="entry name" value="ADH_zinc_N"/>
    <property type="match status" value="1"/>
</dbReference>
<dbReference type="CDD" id="cd08253">
    <property type="entry name" value="zeta_crystallin"/>
    <property type="match status" value="1"/>
</dbReference>
<dbReference type="RefSeq" id="WP_087131937.1">
    <property type="nucleotide sequence ID" value="NZ_FUKO01000022.1"/>
</dbReference>
<dbReference type="Proteomes" id="UP000196320">
    <property type="component" value="Unassembled WGS sequence"/>
</dbReference>
<name>A0A1R4K101_9MICO</name>
<dbReference type="InterPro" id="IPR020843">
    <property type="entry name" value="ER"/>
</dbReference>